<dbReference type="PANTHER" id="PTHR11403:SF2">
    <property type="entry name" value="CYTOCHROME BO(3) UBIQUINOL OXIDASE SUBUNIT 3"/>
    <property type="match status" value="1"/>
</dbReference>
<evidence type="ECO:0000256" key="8">
    <source>
        <dbReference type="SAM" id="Phobius"/>
    </source>
</evidence>
<evidence type="ECO:0000256" key="1">
    <source>
        <dbReference type="ARBA" id="ARBA00004651"/>
    </source>
</evidence>
<name>A0A060DQI7_9PROT</name>
<dbReference type="InterPro" id="IPR013833">
    <property type="entry name" value="Cyt_c_oxidase_su3_a-hlx"/>
</dbReference>
<gene>
    <name evidence="10" type="ORF">ABAZ39_14830</name>
</gene>
<keyword evidence="10" id="KW-0614">Plasmid</keyword>
<geneLocation type="plasmid" evidence="10 11">
    <name>AbAZ39_p1</name>
</geneLocation>
<dbReference type="PROSITE" id="PS50253">
    <property type="entry name" value="COX3"/>
    <property type="match status" value="1"/>
</dbReference>
<dbReference type="AlphaFoldDB" id="A0A060DQI7"/>
<feature type="transmembrane region" description="Helical" evidence="8">
    <location>
        <begin position="180"/>
        <end position="198"/>
    </location>
</feature>
<reference evidence="10 11" key="1">
    <citation type="journal article" date="2014" name="Genome Announc.">
        <title>Complete Genome Sequence of the Model Rhizosphere Strain Azospirillum brasilense Az39, Successfully Applied in Agriculture.</title>
        <authorList>
            <person name="Rivera D."/>
            <person name="Revale S."/>
            <person name="Molina R."/>
            <person name="Gualpa J."/>
            <person name="Puente M."/>
            <person name="Maroniche G."/>
            <person name="Paris G."/>
            <person name="Baker D."/>
            <person name="Clavijo B."/>
            <person name="McLay K."/>
            <person name="Spaepen S."/>
            <person name="Perticari A."/>
            <person name="Vazquez M."/>
            <person name="Wisniewski-Dye F."/>
            <person name="Watkins C."/>
            <person name="Martinez-Abarca F."/>
            <person name="Vanderleyden J."/>
            <person name="Cassan F."/>
        </authorList>
    </citation>
    <scope>NUCLEOTIDE SEQUENCE [LARGE SCALE GENOMIC DNA]</scope>
    <source>
        <strain evidence="10 11">Az39</strain>
        <plasmid evidence="10">AbAZ39_p1</plasmid>
    </source>
</reference>
<dbReference type="KEGG" id="abq:ABAZ39_14830"/>
<feature type="domain" description="Heme-copper oxidase subunit III family profile" evidence="9">
    <location>
        <begin position="1"/>
        <end position="200"/>
    </location>
</feature>
<dbReference type="InterPro" id="IPR000298">
    <property type="entry name" value="Cyt_c_oxidase-like_su3"/>
</dbReference>
<feature type="transmembrane region" description="Helical" evidence="8">
    <location>
        <begin position="96"/>
        <end position="114"/>
    </location>
</feature>
<feature type="transmembrane region" description="Helical" evidence="8">
    <location>
        <begin position="65"/>
        <end position="84"/>
    </location>
</feature>
<comment type="subcellular location">
    <subcellularLocation>
        <location evidence="1 7">Cell membrane</location>
        <topology evidence="1 7">Multi-pass membrane protein</topology>
    </subcellularLocation>
</comment>
<dbReference type="Gene3D" id="1.20.120.80">
    <property type="entry name" value="Cytochrome c oxidase, subunit III, four-helix bundle"/>
    <property type="match status" value="1"/>
</dbReference>
<evidence type="ECO:0000256" key="6">
    <source>
        <dbReference type="ARBA" id="ARBA00023136"/>
    </source>
</evidence>
<dbReference type="GO" id="GO:0005886">
    <property type="term" value="C:plasma membrane"/>
    <property type="evidence" value="ECO:0007669"/>
    <property type="project" value="UniProtKB-SubCell"/>
</dbReference>
<evidence type="ECO:0000256" key="5">
    <source>
        <dbReference type="ARBA" id="ARBA00022989"/>
    </source>
</evidence>
<evidence type="ECO:0000313" key="10">
    <source>
        <dbReference type="EMBL" id="AIB13234.1"/>
    </source>
</evidence>
<evidence type="ECO:0000313" key="11">
    <source>
        <dbReference type="Proteomes" id="UP000027186"/>
    </source>
</evidence>
<dbReference type="InterPro" id="IPR035973">
    <property type="entry name" value="Cyt_c_oxidase_su3-like_sf"/>
</dbReference>
<protein>
    <submittedName>
        <fullName evidence="10">Cytochrome C oxidase subunit III</fullName>
    </submittedName>
</protein>
<evidence type="ECO:0000256" key="2">
    <source>
        <dbReference type="ARBA" id="ARBA00010581"/>
    </source>
</evidence>
<dbReference type="SUPFAM" id="SSF81452">
    <property type="entry name" value="Cytochrome c oxidase subunit III-like"/>
    <property type="match status" value="1"/>
</dbReference>
<keyword evidence="4 7" id="KW-0812">Transmembrane</keyword>
<dbReference type="Proteomes" id="UP000027186">
    <property type="component" value="Plasmid AbAZ39_p1"/>
</dbReference>
<keyword evidence="3" id="KW-1003">Cell membrane</keyword>
<evidence type="ECO:0000259" key="9">
    <source>
        <dbReference type="PROSITE" id="PS50253"/>
    </source>
</evidence>
<sequence>MSERHFVRDVSDLPTHGHGPSTLTWWGTMGFMLIEGFAFVLAGFTYLYIMMQFRHWPPGMPPPDLTWGTLMTVALLLSLIPNVWAKRVAEASDLRGTRRAVLAMLAVGLVTLGIRWFEFTVLNALWDSNAYGSILWTILGLHTVHLLTDVGDTAVLAVLMFTRHGKAPRRMGDVTDNAMYWNFVVGAWVPIYALLYLVPRFA</sequence>
<evidence type="ECO:0000256" key="7">
    <source>
        <dbReference type="RuleBase" id="RU003376"/>
    </source>
</evidence>
<evidence type="ECO:0000256" key="3">
    <source>
        <dbReference type="ARBA" id="ARBA00022475"/>
    </source>
</evidence>
<organism evidence="10 11">
    <name type="scientific">Azospirillum argentinense</name>
    <dbReference type="NCBI Taxonomy" id="2970906"/>
    <lineage>
        <taxon>Bacteria</taxon>
        <taxon>Pseudomonadati</taxon>
        <taxon>Pseudomonadota</taxon>
        <taxon>Alphaproteobacteria</taxon>
        <taxon>Rhodospirillales</taxon>
        <taxon>Azospirillaceae</taxon>
        <taxon>Azospirillum</taxon>
    </lineage>
</organism>
<dbReference type="EMBL" id="CP007794">
    <property type="protein sequence ID" value="AIB13234.1"/>
    <property type="molecule type" value="Genomic_DNA"/>
</dbReference>
<dbReference type="InterPro" id="IPR024791">
    <property type="entry name" value="Cyt_c/ubiquinol_Oxase_su3"/>
</dbReference>
<keyword evidence="6 8" id="KW-0472">Membrane</keyword>
<keyword evidence="5 8" id="KW-1133">Transmembrane helix</keyword>
<dbReference type="GO" id="GO:0019646">
    <property type="term" value="P:aerobic electron transport chain"/>
    <property type="evidence" value="ECO:0007669"/>
    <property type="project" value="InterPro"/>
</dbReference>
<dbReference type="CDD" id="cd00386">
    <property type="entry name" value="Heme_Cu_Oxidase_III_like"/>
    <property type="match status" value="1"/>
</dbReference>
<comment type="similarity">
    <text evidence="2 7">Belongs to the cytochrome c oxidase subunit 3 family.</text>
</comment>
<feature type="transmembrane region" description="Helical" evidence="8">
    <location>
        <begin position="31"/>
        <end position="53"/>
    </location>
</feature>
<dbReference type="GO" id="GO:0004129">
    <property type="term" value="F:cytochrome-c oxidase activity"/>
    <property type="evidence" value="ECO:0007669"/>
    <property type="project" value="InterPro"/>
</dbReference>
<proteinExistence type="inferred from homology"/>
<dbReference type="RefSeq" id="WP_040133786.1">
    <property type="nucleotide sequence ID" value="NZ_CP007794.1"/>
</dbReference>
<evidence type="ECO:0000256" key="4">
    <source>
        <dbReference type="ARBA" id="ARBA00022692"/>
    </source>
</evidence>
<dbReference type="PANTHER" id="PTHR11403">
    <property type="entry name" value="CYTOCHROME C OXIDASE SUBUNIT III"/>
    <property type="match status" value="1"/>
</dbReference>
<feature type="transmembrane region" description="Helical" evidence="8">
    <location>
        <begin position="134"/>
        <end position="159"/>
    </location>
</feature>
<accession>A0A060DQI7</accession>